<keyword evidence="6 7" id="KW-0472">Membrane</keyword>
<accession>W0DIU4</accession>
<dbReference type="HAMAP" id="MF_00143">
    <property type="entry name" value="UPF0114"/>
    <property type="match status" value="1"/>
</dbReference>
<dbReference type="AlphaFoldDB" id="W0DIU4"/>
<evidence type="ECO:0000256" key="1">
    <source>
        <dbReference type="ARBA" id="ARBA00004651"/>
    </source>
</evidence>
<dbReference type="EMBL" id="CP007029">
    <property type="protein sequence ID" value="AHE96928.1"/>
    <property type="molecule type" value="Genomic_DNA"/>
</dbReference>
<keyword evidence="9" id="KW-1185">Reference proteome</keyword>
<comment type="subcellular location">
    <subcellularLocation>
        <location evidence="1 7">Cell membrane</location>
        <topology evidence="1 7">Multi-pass membrane protein</topology>
    </subcellularLocation>
</comment>
<gene>
    <name evidence="8" type="ORF">THITH_00045</name>
</gene>
<evidence type="ECO:0000256" key="4">
    <source>
        <dbReference type="ARBA" id="ARBA00022692"/>
    </source>
</evidence>
<keyword evidence="5 7" id="KW-1133">Transmembrane helix</keyword>
<organism evidence="8 9">
    <name type="scientific">Thioalkalivibrio paradoxus ARh 1</name>
    <dbReference type="NCBI Taxonomy" id="713585"/>
    <lineage>
        <taxon>Bacteria</taxon>
        <taxon>Pseudomonadati</taxon>
        <taxon>Pseudomonadota</taxon>
        <taxon>Gammaproteobacteria</taxon>
        <taxon>Chromatiales</taxon>
        <taxon>Ectothiorhodospiraceae</taxon>
        <taxon>Thioalkalivibrio</taxon>
    </lineage>
</organism>
<evidence type="ECO:0000256" key="5">
    <source>
        <dbReference type="ARBA" id="ARBA00022989"/>
    </source>
</evidence>
<feature type="transmembrane region" description="Helical" evidence="7">
    <location>
        <begin position="53"/>
        <end position="75"/>
    </location>
</feature>
<evidence type="ECO:0000256" key="6">
    <source>
        <dbReference type="ARBA" id="ARBA00023136"/>
    </source>
</evidence>
<proteinExistence type="inferred from homology"/>
<evidence type="ECO:0000256" key="7">
    <source>
        <dbReference type="HAMAP-Rule" id="MF_00143"/>
    </source>
</evidence>
<dbReference type="Proteomes" id="UP000005289">
    <property type="component" value="Chromosome"/>
</dbReference>
<dbReference type="NCBIfam" id="TIGR00645">
    <property type="entry name" value="HI0507"/>
    <property type="match status" value="1"/>
</dbReference>
<evidence type="ECO:0000256" key="3">
    <source>
        <dbReference type="ARBA" id="ARBA00022475"/>
    </source>
</evidence>
<evidence type="ECO:0000313" key="9">
    <source>
        <dbReference type="Proteomes" id="UP000005289"/>
    </source>
</evidence>
<sequence>MEHALEKGMLAARWLLAPIYVGLTLMLLALAIKFYQELFHLLPQILEIREMDLILVALSLIDIVLIAGLIVMVMYSSYETFIGKLNVSEHKRMVWLDKLDAGSLKLKVAAAIVAISSIHLLKAFMNLDSISNDKLLWYVIIHLTFVVSALLMGIMDYIANKDSKTPSGGL</sequence>
<feature type="transmembrane region" description="Helical" evidence="7">
    <location>
        <begin position="106"/>
        <end position="124"/>
    </location>
</feature>
<dbReference type="HOGENOM" id="CLU_097887_1_0_6"/>
<evidence type="ECO:0000256" key="2">
    <source>
        <dbReference type="ARBA" id="ARBA00005774"/>
    </source>
</evidence>
<dbReference type="InterPro" id="IPR005134">
    <property type="entry name" value="UPF0114"/>
</dbReference>
<name>W0DIU4_9GAMM</name>
<reference evidence="8 9" key="1">
    <citation type="submission" date="2013-12" db="EMBL/GenBank/DDBJ databases">
        <authorList>
            <consortium name="DOE Joint Genome Institute"/>
            <person name="Muyzer G."/>
            <person name="Huntemann M."/>
            <person name="Han J."/>
            <person name="Chen A."/>
            <person name="Kyrpides N."/>
            <person name="Mavromatis K."/>
            <person name="Markowitz V."/>
            <person name="Palaniappan K."/>
            <person name="Ivanova N."/>
            <person name="Schaumberg A."/>
            <person name="Pati A."/>
            <person name="Liolios K."/>
            <person name="Nordberg H.P."/>
            <person name="Cantor M.N."/>
            <person name="Hua S.X."/>
            <person name="Woyke T."/>
        </authorList>
    </citation>
    <scope>NUCLEOTIDE SEQUENCE [LARGE SCALE GENOMIC DNA]</scope>
    <source>
        <strain evidence="8 9">ARh 1</strain>
    </source>
</reference>
<evidence type="ECO:0000313" key="8">
    <source>
        <dbReference type="EMBL" id="AHE96928.1"/>
    </source>
</evidence>
<keyword evidence="4 7" id="KW-0812">Transmembrane</keyword>
<comment type="similarity">
    <text evidence="2 7">Belongs to the UPF0114 family.</text>
</comment>
<dbReference type="PANTHER" id="PTHR38596:SF1">
    <property type="entry name" value="UPF0114 PROTEIN YQHA"/>
    <property type="match status" value="1"/>
</dbReference>
<feature type="transmembrane region" description="Helical" evidence="7">
    <location>
        <begin position="12"/>
        <end position="32"/>
    </location>
</feature>
<dbReference type="Pfam" id="PF03350">
    <property type="entry name" value="UPF0114"/>
    <property type="match status" value="1"/>
</dbReference>
<dbReference type="PANTHER" id="PTHR38596">
    <property type="entry name" value="UPF0114 PROTEIN YQHA"/>
    <property type="match status" value="1"/>
</dbReference>
<protein>
    <recommendedName>
        <fullName evidence="7">UPF0114 protein THITH_00045</fullName>
    </recommendedName>
</protein>
<keyword evidence="3 7" id="KW-1003">Cell membrane</keyword>
<dbReference type="InterPro" id="IPR020761">
    <property type="entry name" value="UPF0114_bac"/>
</dbReference>
<dbReference type="GO" id="GO:0005886">
    <property type="term" value="C:plasma membrane"/>
    <property type="evidence" value="ECO:0007669"/>
    <property type="project" value="UniProtKB-SubCell"/>
</dbReference>
<dbReference type="KEGG" id="tti:THITH_00045"/>
<feature type="transmembrane region" description="Helical" evidence="7">
    <location>
        <begin position="136"/>
        <end position="159"/>
    </location>
</feature>
<dbReference type="OrthoDB" id="9783569at2"/>